<name>A0A6A5EKR2_PERFL</name>
<dbReference type="Proteomes" id="UP000465112">
    <property type="component" value="Chromosome 13"/>
</dbReference>
<sequence length="66" mass="7326">MRFSTVDSASPELCPRSSTPLSPAQHKTISSHSIRPLGLIDKCRREEFGLTLAKESQNRVNKVGFL</sequence>
<feature type="region of interest" description="Disordered" evidence="1">
    <location>
        <begin position="1"/>
        <end position="30"/>
    </location>
</feature>
<reference evidence="2 3" key="1">
    <citation type="submission" date="2019-06" db="EMBL/GenBank/DDBJ databases">
        <title>A chromosome-scale genome assembly of the European perch, Perca fluviatilis.</title>
        <authorList>
            <person name="Roques C."/>
            <person name="Zahm M."/>
            <person name="Cabau C."/>
            <person name="Klopp C."/>
            <person name="Bouchez O."/>
            <person name="Donnadieu C."/>
            <person name="Kuhl H."/>
            <person name="Gislard M."/>
            <person name="Guendouz S."/>
            <person name="Journot L."/>
            <person name="Haffray P."/>
            <person name="Bestin A."/>
            <person name="Morvezen R."/>
            <person name="Feron R."/>
            <person name="Wen M."/>
            <person name="Jouanno E."/>
            <person name="Herpin A."/>
            <person name="Schartl M."/>
            <person name="Postlethwait J."/>
            <person name="Schaerlinger B."/>
            <person name="Chardard D."/>
            <person name="Lecocq T."/>
            <person name="Poncet C."/>
            <person name="Jaffrelo L."/>
            <person name="Lampietro C."/>
            <person name="Guiguen Y."/>
        </authorList>
    </citation>
    <scope>NUCLEOTIDE SEQUENCE [LARGE SCALE GENOMIC DNA]</scope>
    <source>
        <tissue evidence="2">Blood</tissue>
    </source>
</reference>
<evidence type="ECO:0000313" key="3">
    <source>
        <dbReference type="Proteomes" id="UP000465112"/>
    </source>
</evidence>
<comment type="caution">
    <text evidence="2">The sequence shown here is derived from an EMBL/GenBank/DDBJ whole genome shotgun (WGS) entry which is preliminary data.</text>
</comment>
<keyword evidence="3" id="KW-1185">Reference proteome</keyword>
<protein>
    <submittedName>
        <fullName evidence="2">Uncharacterized protein</fullName>
    </submittedName>
</protein>
<proteinExistence type="predicted"/>
<feature type="compositionally biased region" description="Polar residues" evidence="1">
    <location>
        <begin position="16"/>
        <end position="30"/>
    </location>
</feature>
<gene>
    <name evidence="2" type="ORF">PFLUV_G00155150</name>
</gene>
<evidence type="ECO:0000313" key="2">
    <source>
        <dbReference type="EMBL" id="KAF1381550.1"/>
    </source>
</evidence>
<accession>A0A6A5EKR2</accession>
<dbReference type="EMBL" id="VHII01000013">
    <property type="protein sequence ID" value="KAF1381550.1"/>
    <property type="molecule type" value="Genomic_DNA"/>
</dbReference>
<organism evidence="2 3">
    <name type="scientific">Perca fluviatilis</name>
    <name type="common">European perch</name>
    <dbReference type="NCBI Taxonomy" id="8168"/>
    <lineage>
        <taxon>Eukaryota</taxon>
        <taxon>Metazoa</taxon>
        <taxon>Chordata</taxon>
        <taxon>Craniata</taxon>
        <taxon>Vertebrata</taxon>
        <taxon>Euteleostomi</taxon>
        <taxon>Actinopterygii</taxon>
        <taxon>Neopterygii</taxon>
        <taxon>Teleostei</taxon>
        <taxon>Neoteleostei</taxon>
        <taxon>Acanthomorphata</taxon>
        <taxon>Eupercaria</taxon>
        <taxon>Perciformes</taxon>
        <taxon>Percoidei</taxon>
        <taxon>Percidae</taxon>
        <taxon>Percinae</taxon>
        <taxon>Perca</taxon>
    </lineage>
</organism>
<dbReference type="AlphaFoldDB" id="A0A6A5EKR2"/>
<evidence type="ECO:0000256" key="1">
    <source>
        <dbReference type="SAM" id="MobiDB-lite"/>
    </source>
</evidence>